<evidence type="ECO:0000313" key="8">
    <source>
        <dbReference type="Proteomes" id="UP000326354"/>
    </source>
</evidence>
<dbReference type="EMBL" id="AP019860">
    <property type="protein sequence ID" value="BBM87858.1"/>
    <property type="molecule type" value="Genomic_DNA"/>
</dbReference>
<gene>
    <name evidence="7" type="ORF">UABAM_06273</name>
</gene>
<comment type="similarity">
    <text evidence="1">Belongs to the sigma-70 factor family. ECF subfamily.</text>
</comment>
<dbReference type="InterPro" id="IPR014284">
    <property type="entry name" value="RNA_pol_sigma-70_dom"/>
</dbReference>
<organism evidence="7 8">
    <name type="scientific">Uabimicrobium amorphum</name>
    <dbReference type="NCBI Taxonomy" id="2596890"/>
    <lineage>
        <taxon>Bacteria</taxon>
        <taxon>Pseudomonadati</taxon>
        <taxon>Planctomycetota</taxon>
        <taxon>Candidatus Uabimicrobiia</taxon>
        <taxon>Candidatus Uabimicrobiales</taxon>
        <taxon>Candidatus Uabimicrobiaceae</taxon>
        <taxon>Candidatus Uabimicrobium</taxon>
    </lineage>
</organism>
<evidence type="ECO:0000256" key="1">
    <source>
        <dbReference type="ARBA" id="ARBA00010641"/>
    </source>
</evidence>
<keyword evidence="2" id="KW-0805">Transcription regulation</keyword>
<evidence type="ECO:0000259" key="5">
    <source>
        <dbReference type="Pfam" id="PF04542"/>
    </source>
</evidence>
<keyword evidence="4" id="KW-0804">Transcription</keyword>
<feature type="domain" description="RNA polymerase sigma-70 region 2" evidence="5">
    <location>
        <begin position="25"/>
        <end position="86"/>
    </location>
</feature>
<evidence type="ECO:0000259" key="6">
    <source>
        <dbReference type="Pfam" id="PF08281"/>
    </source>
</evidence>
<evidence type="ECO:0000256" key="2">
    <source>
        <dbReference type="ARBA" id="ARBA00023015"/>
    </source>
</evidence>
<reference evidence="7 8" key="1">
    <citation type="submission" date="2019-08" db="EMBL/GenBank/DDBJ databases">
        <title>Complete genome sequence of Candidatus Uab amorphum.</title>
        <authorList>
            <person name="Shiratori T."/>
            <person name="Suzuki S."/>
            <person name="Kakizawa Y."/>
            <person name="Ishida K."/>
        </authorList>
    </citation>
    <scope>NUCLEOTIDE SEQUENCE [LARGE SCALE GENOMIC DNA]</scope>
    <source>
        <strain evidence="7 8">SRT547</strain>
    </source>
</reference>
<proteinExistence type="inferred from homology"/>
<dbReference type="InterPro" id="IPR007627">
    <property type="entry name" value="RNA_pol_sigma70_r2"/>
</dbReference>
<dbReference type="GO" id="GO:0003677">
    <property type="term" value="F:DNA binding"/>
    <property type="evidence" value="ECO:0007669"/>
    <property type="project" value="InterPro"/>
</dbReference>
<name>A0A5S9ITH2_UABAM</name>
<keyword evidence="3" id="KW-0731">Sigma factor</keyword>
<dbReference type="Gene3D" id="1.10.10.10">
    <property type="entry name" value="Winged helix-like DNA-binding domain superfamily/Winged helix DNA-binding domain"/>
    <property type="match status" value="1"/>
</dbReference>
<sequence>MPYDVTDETIVQDILAGNSNSFIFIIERYQQRIYSMGMRFFKNKDDASDFAQEVFIKVFENLPSYKKKAPFKYWMVKIAYNYGINCVQKKNNHKQPLNNVYCEESSPEKQYIKKEATRALLDAIQKLPEQYQICLDFYFFLGFTYQQIQEITNLPINTIKSHVFRAKQILRQELEKTAAKEYYDEM</sequence>
<dbReference type="GO" id="GO:0006352">
    <property type="term" value="P:DNA-templated transcription initiation"/>
    <property type="evidence" value="ECO:0007669"/>
    <property type="project" value="InterPro"/>
</dbReference>
<dbReference type="InterPro" id="IPR036388">
    <property type="entry name" value="WH-like_DNA-bd_sf"/>
</dbReference>
<dbReference type="OrthoDB" id="9795666at2"/>
<evidence type="ECO:0000313" key="7">
    <source>
        <dbReference type="EMBL" id="BBM87858.1"/>
    </source>
</evidence>
<dbReference type="AlphaFoldDB" id="A0A5S9ITH2"/>
<dbReference type="NCBIfam" id="TIGR02937">
    <property type="entry name" value="sigma70-ECF"/>
    <property type="match status" value="1"/>
</dbReference>
<dbReference type="Pfam" id="PF04542">
    <property type="entry name" value="Sigma70_r2"/>
    <property type="match status" value="1"/>
</dbReference>
<dbReference type="PANTHER" id="PTHR43133">
    <property type="entry name" value="RNA POLYMERASE ECF-TYPE SIGMA FACTO"/>
    <property type="match status" value="1"/>
</dbReference>
<accession>A0A5S9ITH2</accession>
<dbReference type="KEGG" id="uam:UABAM_06273"/>
<evidence type="ECO:0000256" key="4">
    <source>
        <dbReference type="ARBA" id="ARBA00023163"/>
    </source>
</evidence>
<dbReference type="GO" id="GO:0016987">
    <property type="term" value="F:sigma factor activity"/>
    <property type="evidence" value="ECO:0007669"/>
    <property type="project" value="UniProtKB-KW"/>
</dbReference>
<dbReference type="Pfam" id="PF08281">
    <property type="entry name" value="Sigma70_r4_2"/>
    <property type="match status" value="1"/>
</dbReference>
<feature type="domain" description="RNA polymerase sigma factor 70 region 4 type 2" evidence="6">
    <location>
        <begin position="118"/>
        <end position="168"/>
    </location>
</feature>
<dbReference type="PANTHER" id="PTHR43133:SF51">
    <property type="entry name" value="RNA POLYMERASE SIGMA FACTOR"/>
    <property type="match status" value="1"/>
</dbReference>
<dbReference type="InterPro" id="IPR013324">
    <property type="entry name" value="RNA_pol_sigma_r3/r4-like"/>
</dbReference>
<dbReference type="SUPFAM" id="SSF88946">
    <property type="entry name" value="Sigma2 domain of RNA polymerase sigma factors"/>
    <property type="match status" value="1"/>
</dbReference>
<dbReference type="SUPFAM" id="SSF88659">
    <property type="entry name" value="Sigma3 and sigma4 domains of RNA polymerase sigma factors"/>
    <property type="match status" value="1"/>
</dbReference>
<dbReference type="InterPro" id="IPR039425">
    <property type="entry name" value="RNA_pol_sigma-70-like"/>
</dbReference>
<keyword evidence="8" id="KW-1185">Reference proteome</keyword>
<protein>
    <submittedName>
        <fullName evidence="7">RNA polymerase subunit sigma-24</fullName>
    </submittedName>
</protein>
<dbReference type="InterPro" id="IPR013325">
    <property type="entry name" value="RNA_pol_sigma_r2"/>
</dbReference>
<evidence type="ECO:0000256" key="3">
    <source>
        <dbReference type="ARBA" id="ARBA00023082"/>
    </source>
</evidence>
<dbReference type="CDD" id="cd06171">
    <property type="entry name" value="Sigma70_r4"/>
    <property type="match status" value="1"/>
</dbReference>
<dbReference type="Gene3D" id="1.10.1740.10">
    <property type="match status" value="1"/>
</dbReference>
<dbReference type="RefSeq" id="WP_151971851.1">
    <property type="nucleotide sequence ID" value="NZ_AP019860.1"/>
</dbReference>
<dbReference type="Proteomes" id="UP000326354">
    <property type="component" value="Chromosome"/>
</dbReference>
<dbReference type="InterPro" id="IPR013249">
    <property type="entry name" value="RNA_pol_sigma70_r4_t2"/>
</dbReference>